<feature type="transmembrane region" description="Helical" evidence="1">
    <location>
        <begin position="51"/>
        <end position="70"/>
    </location>
</feature>
<feature type="domain" description="Type VI secretion system component TssM1 N-terminal" evidence="3">
    <location>
        <begin position="192"/>
        <end position="435"/>
    </location>
</feature>
<dbReference type="PANTHER" id="PTHR36153">
    <property type="entry name" value="INNER MEMBRANE PROTEIN-RELATED"/>
    <property type="match status" value="1"/>
</dbReference>
<comment type="caution">
    <text evidence="4">The sequence shown here is derived from an EMBL/GenBank/DDBJ whole genome shotgun (WGS) entry which is preliminary data.</text>
</comment>
<dbReference type="InterPro" id="IPR017731">
    <property type="entry name" value="TssM1-like"/>
</dbReference>
<dbReference type="Proteomes" id="UP000215788">
    <property type="component" value="Unassembled WGS sequence"/>
</dbReference>
<keyword evidence="1" id="KW-0812">Transmembrane</keyword>
<accession>A0A266NEH5</accession>
<feature type="transmembrane region" description="Helical" evidence="1">
    <location>
        <begin position="431"/>
        <end position="452"/>
    </location>
</feature>
<evidence type="ECO:0000259" key="3">
    <source>
        <dbReference type="Pfam" id="PF14331"/>
    </source>
</evidence>
<dbReference type="Pfam" id="PF06761">
    <property type="entry name" value="IcmF-related"/>
    <property type="match status" value="1"/>
</dbReference>
<gene>
    <name evidence="4" type="ORF">CJF39_03390</name>
</gene>
<feature type="transmembrane region" description="Helical" evidence="1">
    <location>
        <begin position="21"/>
        <end position="39"/>
    </location>
</feature>
<dbReference type="EMBL" id="NQKI01000003">
    <property type="protein sequence ID" value="OZY60894.1"/>
    <property type="molecule type" value="Genomic_DNA"/>
</dbReference>
<organism evidence="4 5">
    <name type="scientific">Pseudomonas lundensis</name>
    <dbReference type="NCBI Taxonomy" id="86185"/>
    <lineage>
        <taxon>Bacteria</taxon>
        <taxon>Pseudomonadati</taxon>
        <taxon>Pseudomonadota</taxon>
        <taxon>Gammaproteobacteria</taxon>
        <taxon>Pseudomonadales</taxon>
        <taxon>Pseudomonadaceae</taxon>
        <taxon>Pseudomonas</taxon>
    </lineage>
</organism>
<dbReference type="InterPro" id="IPR053156">
    <property type="entry name" value="T6SS_TssM-like"/>
</dbReference>
<dbReference type="CDD" id="cd00882">
    <property type="entry name" value="Ras_like_GTPase"/>
    <property type="match status" value="1"/>
</dbReference>
<protein>
    <recommendedName>
        <fullName evidence="6">Type VI secretion protein IcmF</fullName>
    </recommendedName>
</protein>
<evidence type="ECO:0000259" key="2">
    <source>
        <dbReference type="Pfam" id="PF06761"/>
    </source>
</evidence>
<evidence type="ECO:0000313" key="5">
    <source>
        <dbReference type="Proteomes" id="UP000215788"/>
    </source>
</evidence>
<evidence type="ECO:0008006" key="6">
    <source>
        <dbReference type="Google" id="ProtNLM"/>
    </source>
</evidence>
<sequence>MMSNCLHKAMALLNHTWRWTLFGVPTVALLVWWAGYLLAVNGHRFWVDPVARSLSISAVVLLWGVTMVFVSGRAGLRKKNEAEREAFGGDAACNTLQKRFRQALYTLKDTCVHLDRPEHWRDELPWLMVLGPPGAGKTRLLDVSGLEFALHTLDGSPTRDLRSTLDCEWYFAELGGLIDTAGGCLPSGIEPRNASDWRTLPGQLRKRARGGLLNGVLVTIPVDTLMLGRTDTLSGLSDQIRARLQDVHEVLRIELPVYLVLTKTDLIPGFTEFFEPLPLEERAQVFGASFEQGQGGAALMRAECEALLQRLNSQIIVRMHQERDAQRRGRILDFPRQLSEVATRLCVFTDMTFSLNRYPQVSPLRGFYLTSAADVSQPAEVARDKIRTLPVQLPGQSYFIHHLFRRVMLPEAQRAGLDKPKRQRLCWGQRFHYLLAMGVVGGMGVLWTSSFLSNHARFDQLRQLTPHWTQQHGQLNPQDDALAVLQILDTYYAATHVFPSAWDAALYERTGLYQGAEVRERVERAYQHTLQTELMPRVVQQLEQQIHANLSNRERLLNSLRAYLMFDVSDKRDPAWLKGWMANDWSMRYPGLTHVQNGLNQHLERLLNTPVKPALDTALIAQARQVLRSESLATVVYRTLREQARSLPPYCIALDLGPHGHLLTGADYNVPGFYTQQAYQQYLSIQGVSLVSDILGNNWVLGESNSTSAMGMRKLMVEVEQLYFRDYAEHWAAAVGRLGLKPFNDAREGAEYLAGMTSANSPILRMLLAVRNNTRFITLADELPDLASTVDAGALSGVVNVVGTAVAKRADPLTANVADTSKKAMQRQFEPLHHLLDDNDGLADPLSLLFARLTDLQMQMAALASASAPADAAFEIARQHMSDQRDALSQLRHTAQRLPRPLNHWFNGMAENTWGVSAEPNLSVP</sequence>
<evidence type="ECO:0000313" key="4">
    <source>
        <dbReference type="EMBL" id="OZY60894.1"/>
    </source>
</evidence>
<dbReference type="InterPro" id="IPR009612">
    <property type="entry name" value="IcmF-rel"/>
</dbReference>
<keyword evidence="1" id="KW-1133">Transmembrane helix</keyword>
<dbReference type="SUPFAM" id="SSF52540">
    <property type="entry name" value="P-loop containing nucleoside triphosphate hydrolases"/>
    <property type="match status" value="1"/>
</dbReference>
<dbReference type="AlphaFoldDB" id="A0A266NEH5"/>
<proteinExistence type="predicted"/>
<feature type="domain" description="IcmF-related" evidence="2">
    <location>
        <begin position="485"/>
        <end position="775"/>
    </location>
</feature>
<reference evidence="4 5" key="1">
    <citation type="submission" date="2017-08" db="EMBL/GenBank/DDBJ databases">
        <title>Genomic and metabolic characterisation of spoilage-associated Pseudomonas species.</title>
        <authorList>
            <person name="Stanborough T."/>
            <person name="Fegan N."/>
            <person name="Powell S.M."/>
            <person name="Singh T."/>
            <person name="Tamplin M.L."/>
            <person name="Chandry P.S."/>
        </authorList>
    </citation>
    <scope>NUCLEOTIDE SEQUENCE [LARGE SCALE GENOMIC DNA]</scope>
    <source>
        <strain evidence="4 5">L1802</strain>
    </source>
</reference>
<keyword evidence="1" id="KW-0472">Membrane</keyword>
<dbReference type="NCBIfam" id="TIGR03348">
    <property type="entry name" value="VI_IcmF"/>
    <property type="match status" value="1"/>
</dbReference>
<evidence type="ECO:0000256" key="1">
    <source>
        <dbReference type="SAM" id="Phobius"/>
    </source>
</evidence>
<dbReference type="InterPro" id="IPR027417">
    <property type="entry name" value="P-loop_NTPase"/>
</dbReference>
<dbReference type="InterPro" id="IPR025743">
    <property type="entry name" value="TssM1_N"/>
</dbReference>
<dbReference type="OrthoDB" id="9758229at2"/>
<dbReference type="PANTHER" id="PTHR36153:SF1">
    <property type="entry name" value="TYPE VI SECRETION SYSTEM COMPONENT TSSM1"/>
    <property type="match status" value="1"/>
</dbReference>
<name>A0A266NEH5_9PSED</name>
<dbReference type="Pfam" id="PF14331">
    <property type="entry name" value="IcmF-related_N"/>
    <property type="match status" value="1"/>
</dbReference>